<evidence type="ECO:0000259" key="3">
    <source>
        <dbReference type="Pfam" id="PF03816"/>
    </source>
</evidence>
<gene>
    <name evidence="4" type="ORF">OCV99_05170</name>
</gene>
<name>A0ABT2RKM1_9FIRM</name>
<accession>A0ABT2RKM1</accession>
<dbReference type="Pfam" id="PF03816">
    <property type="entry name" value="LytR_cpsA_psr"/>
    <property type="match status" value="1"/>
</dbReference>
<keyword evidence="2" id="KW-0812">Transmembrane</keyword>
<dbReference type="InterPro" id="IPR050922">
    <property type="entry name" value="LytR/CpsA/Psr_CW_biosynth"/>
</dbReference>
<comment type="similarity">
    <text evidence="1">Belongs to the LytR/CpsA/Psr (LCP) family.</text>
</comment>
<dbReference type="PANTHER" id="PTHR33392:SF6">
    <property type="entry name" value="POLYISOPRENYL-TEICHOIC ACID--PEPTIDOGLYCAN TEICHOIC ACID TRANSFERASE TAGU"/>
    <property type="match status" value="1"/>
</dbReference>
<dbReference type="RefSeq" id="WP_158368870.1">
    <property type="nucleotide sequence ID" value="NZ_JAOQJU010000003.1"/>
</dbReference>
<keyword evidence="5" id="KW-1185">Reference proteome</keyword>
<evidence type="ECO:0000256" key="2">
    <source>
        <dbReference type="SAM" id="Phobius"/>
    </source>
</evidence>
<dbReference type="InterPro" id="IPR004474">
    <property type="entry name" value="LytR_CpsA_psr"/>
</dbReference>
<feature type="transmembrane region" description="Helical" evidence="2">
    <location>
        <begin position="21"/>
        <end position="45"/>
    </location>
</feature>
<feature type="transmembrane region" description="Helical" evidence="2">
    <location>
        <begin position="51"/>
        <end position="71"/>
    </location>
</feature>
<evidence type="ECO:0000313" key="5">
    <source>
        <dbReference type="Proteomes" id="UP001652431"/>
    </source>
</evidence>
<dbReference type="Gene3D" id="3.40.190.10">
    <property type="entry name" value="Periplasmic binding protein-like II"/>
    <property type="match status" value="1"/>
</dbReference>
<dbReference type="EMBL" id="JAOQJU010000003">
    <property type="protein sequence ID" value="MCU6685959.1"/>
    <property type="molecule type" value="Genomic_DNA"/>
</dbReference>
<feature type="transmembrane region" description="Helical" evidence="2">
    <location>
        <begin position="83"/>
        <end position="102"/>
    </location>
</feature>
<feature type="domain" description="Cell envelope-related transcriptional attenuator" evidence="3">
    <location>
        <begin position="256"/>
        <end position="405"/>
    </location>
</feature>
<sequence length="504" mass="54934">MAKHHYHRGRRHRKKKKQNLVSRRVGISLAVVEGIASIIFMAGLLRLNMLPFSYTAVIGVILLLCFGVLFAGQFFSKKKAVAGKVLSAVLALLLLFGAYYLFRAGGALNEITGGEYKLDNIVVAVMADNKAEDIQDAKDYTFGVQYQMKGEQISQTVEAINDELGSEIETVEYQSLAEQAQALHDGTVDAIIYNEGYTGILAEAFEGYEENTKVIYTHSIKNELENKAADVKVEDETFSVYISGIDVYGAIETNSRSDVNIIAQVNPATHQILLVTTPRDYYVEIPGITQGQKDKLTHAGIYGVDASMATLENLYDMEIDFYARVNFTSLIDIVDALGGVEVESEYAFTTSEDSGLVMDVVQGMNSFNGKQALAFSRERQNVPGGDNQRGKDQQAVITAMIKKMVSPAILTGANGIINSVSGNVETNMSETQIQDLIKQQLADGASWSIKSLAAEGTADSQYCYSYAGQPLYVTQPDAGSVETIKEALKAVENGEMLEGSEATQ</sequence>
<evidence type="ECO:0000256" key="1">
    <source>
        <dbReference type="ARBA" id="ARBA00006068"/>
    </source>
</evidence>
<dbReference type="Gene3D" id="3.40.630.190">
    <property type="entry name" value="LCP protein"/>
    <property type="match status" value="1"/>
</dbReference>
<keyword evidence="2" id="KW-0472">Membrane</keyword>
<comment type="caution">
    <text evidence="4">The sequence shown here is derived from an EMBL/GenBank/DDBJ whole genome shotgun (WGS) entry which is preliminary data.</text>
</comment>
<reference evidence="4 5" key="1">
    <citation type="journal article" date="2021" name="ISME Commun">
        <title>Automated analysis of genomic sequences facilitates high-throughput and comprehensive description of bacteria.</title>
        <authorList>
            <person name="Hitch T.C.A."/>
        </authorList>
    </citation>
    <scope>NUCLEOTIDE SEQUENCE [LARGE SCALE GENOMIC DNA]</scope>
    <source>
        <strain evidence="4 5">Sanger_03</strain>
    </source>
</reference>
<dbReference type="SUPFAM" id="SSF53850">
    <property type="entry name" value="Periplasmic binding protein-like II"/>
    <property type="match status" value="1"/>
</dbReference>
<dbReference type="PANTHER" id="PTHR33392">
    <property type="entry name" value="POLYISOPRENYL-TEICHOIC ACID--PEPTIDOGLYCAN TEICHOIC ACID TRANSFERASE TAGU"/>
    <property type="match status" value="1"/>
</dbReference>
<dbReference type="Proteomes" id="UP001652431">
    <property type="component" value="Unassembled WGS sequence"/>
</dbReference>
<organism evidence="4 5">
    <name type="scientific">Dorea acetigenes</name>
    <dbReference type="NCBI Taxonomy" id="2981787"/>
    <lineage>
        <taxon>Bacteria</taxon>
        <taxon>Bacillati</taxon>
        <taxon>Bacillota</taxon>
        <taxon>Clostridia</taxon>
        <taxon>Lachnospirales</taxon>
        <taxon>Lachnospiraceae</taxon>
        <taxon>Dorea</taxon>
    </lineage>
</organism>
<proteinExistence type="inferred from homology"/>
<keyword evidence="2" id="KW-1133">Transmembrane helix</keyword>
<dbReference type="NCBIfam" id="TIGR00350">
    <property type="entry name" value="lytR_cpsA_psr"/>
    <property type="match status" value="1"/>
</dbReference>
<protein>
    <submittedName>
        <fullName evidence="4">LCP family protein</fullName>
    </submittedName>
</protein>
<evidence type="ECO:0000313" key="4">
    <source>
        <dbReference type="EMBL" id="MCU6685959.1"/>
    </source>
</evidence>